<reference evidence="2" key="1">
    <citation type="submission" date="2025-08" db="UniProtKB">
        <authorList>
            <consortium name="Ensembl"/>
        </authorList>
    </citation>
    <scope>IDENTIFICATION</scope>
</reference>
<evidence type="ECO:0000313" key="2">
    <source>
        <dbReference type="Ensembl" id="ENSACOP00000023726.1"/>
    </source>
</evidence>
<dbReference type="PANTHER" id="PTHR31749:SF3">
    <property type="entry name" value="KINETOCHORE-ASSOCIATED PROTEIN NSL1 HOMOLOG"/>
    <property type="match status" value="1"/>
</dbReference>
<feature type="compositionally biased region" description="Basic residues" evidence="1">
    <location>
        <begin position="75"/>
        <end position="84"/>
    </location>
</feature>
<dbReference type="Pfam" id="PF08641">
    <property type="entry name" value="Mis14"/>
    <property type="match status" value="1"/>
</dbReference>
<dbReference type="AlphaFoldDB" id="A0A8B9GDV0"/>
<reference evidence="2" key="2">
    <citation type="submission" date="2025-09" db="UniProtKB">
        <authorList>
            <consortium name="Ensembl"/>
        </authorList>
    </citation>
    <scope>IDENTIFICATION</scope>
</reference>
<dbReference type="Ensembl" id="ENSACOT00000024541.1">
    <property type="protein sequence ID" value="ENSACOP00000023726.1"/>
    <property type="gene ID" value="ENSACOG00000016020.1"/>
</dbReference>
<protein>
    <submittedName>
        <fullName evidence="2">NSL1 component of MIS12 kinetochore complex</fullName>
    </submittedName>
</protein>
<name>A0A8B9GDV0_9PSIT</name>
<feature type="compositionally biased region" description="Pro residues" evidence="1">
    <location>
        <begin position="30"/>
        <end position="44"/>
    </location>
</feature>
<keyword evidence="3" id="KW-1185">Reference proteome</keyword>
<dbReference type="PANTHER" id="PTHR31749">
    <property type="entry name" value="KINETOCHORE-ASSOCIATED PROTEIN NSL1 HOMOLOG"/>
    <property type="match status" value="1"/>
</dbReference>
<organism evidence="2 3">
    <name type="scientific">Amazona collaria</name>
    <name type="common">yellow-billed parrot</name>
    <dbReference type="NCBI Taxonomy" id="241587"/>
    <lineage>
        <taxon>Eukaryota</taxon>
        <taxon>Metazoa</taxon>
        <taxon>Chordata</taxon>
        <taxon>Craniata</taxon>
        <taxon>Vertebrata</taxon>
        <taxon>Euteleostomi</taxon>
        <taxon>Archelosauria</taxon>
        <taxon>Archosauria</taxon>
        <taxon>Dinosauria</taxon>
        <taxon>Saurischia</taxon>
        <taxon>Theropoda</taxon>
        <taxon>Coelurosauria</taxon>
        <taxon>Aves</taxon>
        <taxon>Neognathae</taxon>
        <taxon>Neoaves</taxon>
        <taxon>Telluraves</taxon>
        <taxon>Australaves</taxon>
        <taxon>Psittaciformes</taxon>
        <taxon>Psittacidae</taxon>
        <taxon>Amazona</taxon>
    </lineage>
</organism>
<evidence type="ECO:0000313" key="3">
    <source>
        <dbReference type="Proteomes" id="UP000694522"/>
    </source>
</evidence>
<feature type="compositionally biased region" description="Pro residues" evidence="1">
    <location>
        <begin position="97"/>
        <end position="107"/>
    </location>
</feature>
<feature type="region of interest" description="Disordered" evidence="1">
    <location>
        <begin position="1"/>
        <end position="147"/>
    </location>
</feature>
<dbReference type="GO" id="GO:0000444">
    <property type="term" value="C:MIS12/MIND type complex"/>
    <property type="evidence" value="ECO:0007669"/>
    <property type="project" value="TreeGrafter"/>
</dbReference>
<dbReference type="Proteomes" id="UP000694522">
    <property type="component" value="Unplaced"/>
</dbReference>
<evidence type="ECO:0000256" key="1">
    <source>
        <dbReference type="SAM" id="MobiDB-lite"/>
    </source>
</evidence>
<proteinExistence type="predicted"/>
<dbReference type="InterPro" id="IPR013950">
    <property type="entry name" value="Mis14/Nsl1"/>
</dbReference>
<dbReference type="GO" id="GO:0000070">
    <property type="term" value="P:mitotic sister chromatid segregation"/>
    <property type="evidence" value="ECO:0007669"/>
    <property type="project" value="InterPro"/>
</dbReference>
<sequence>MGAPGHDVSSRRPLPPRTSPTAPGRSGTPLPAPTPRQGPTPPPAADTNPGADEARPGRGLGPRRSGLRRSGTPHLLRRQHHIRHVLQETRNASATGPGPPPPPPTPPRLTAWKQGAARWQWQSTGPAAMPSRTRRGRGGAAAGSASGPAFSLRARREMAAPVPPLSPGPAGRDARVRCCLRRGVAEAMELCAPFLQALEQGQPGGPATAGDALWNFKAAVQENVTINGEPWDEANNDSMPSGSDIKILEDEFDKLIVVTTTKRKQWPRKIVVHAIQAMKAEKELLMLYQPVVPPEEIRSPPSQDAYIADLKQVMETASRYIRGAMKTLPGLIERAEGFSQVLTWQPALELCRVRQGVFACKEKKETNVQNLFSPGEVTPTGTDTNKNVLLRRRKAAGSPERRRYPLRRRKIALST</sequence>
<accession>A0A8B9GDV0</accession>